<dbReference type="InterPro" id="IPR001478">
    <property type="entry name" value="PDZ"/>
</dbReference>
<keyword evidence="4 5" id="KW-0720">Serine protease</keyword>
<sequence length="524" mass="57724" precursor="true">MKIRTSLQLALIVGGCTVLAPLYGPAISASAATTQDDLDKNIKSLAGALSILEDNYADKISSEKAIYQGAIPGMLRTLDPHSNFLDPSEYQDMQRKQRAQYFGIGMLISMDGPKVIAMEPFPGSPAWRADLRRGDVIVAVDGNDVTKKDSSAVADLLRGPRGSQVRVSVMREGAPAPVTVTVTRGEIETSLVDAFWIKPGIAFLKVTSFEAQNVARDVEAAMQKLGEANVKGLILDLRENRGGLVTEAVSLAGRFLRDGQVVVSHRGRAEKEQVFRANKANPAAQKYPIVVLVNGNSASASEIVSGALQDHDRALIMGETTFGKGLVQAQFPLSEGALLLTIAHYYTPSGRLIQRDYSKGSFFDYYYARKPIQNSDDIKATDTGRKMYGGGGITPDEKYDPEKSTMFERRVFSSSIIYRFANSYFGAAKPSLPANWTPDADLLSRFKDYLHTKNVAFTDAEFNRDKKWITEQIRDEFYLRAFDKKTSDRAQFLDDPEVHQAVESLPKAEAMHAEAQKVMAARRQ</sequence>
<evidence type="ECO:0000256" key="4">
    <source>
        <dbReference type="ARBA" id="ARBA00022825"/>
    </source>
</evidence>
<gene>
    <name evidence="8" type="ordered locus">Acid_1207</name>
</gene>
<feature type="chain" id="PRO_5004163367" evidence="6">
    <location>
        <begin position="32"/>
        <end position="524"/>
    </location>
</feature>
<evidence type="ECO:0000256" key="6">
    <source>
        <dbReference type="SAM" id="SignalP"/>
    </source>
</evidence>
<dbReference type="HOGENOM" id="CLU_017295_2_1_0"/>
<evidence type="ECO:0000256" key="2">
    <source>
        <dbReference type="ARBA" id="ARBA00022670"/>
    </source>
</evidence>
<dbReference type="PANTHER" id="PTHR32060:SF30">
    <property type="entry name" value="CARBOXY-TERMINAL PROCESSING PROTEASE CTPA"/>
    <property type="match status" value="1"/>
</dbReference>
<evidence type="ECO:0000256" key="3">
    <source>
        <dbReference type="ARBA" id="ARBA00022801"/>
    </source>
</evidence>
<keyword evidence="3 5" id="KW-0378">Hydrolase</keyword>
<dbReference type="EC" id="3.4.21.102" evidence="8"/>
<dbReference type="eggNOG" id="COG0793">
    <property type="taxonomic scope" value="Bacteria"/>
</dbReference>
<dbReference type="Gene3D" id="3.30.750.44">
    <property type="match status" value="1"/>
</dbReference>
<dbReference type="InterPro" id="IPR036034">
    <property type="entry name" value="PDZ_sf"/>
</dbReference>
<keyword evidence="6" id="KW-0732">Signal</keyword>
<dbReference type="Pfam" id="PF17820">
    <property type="entry name" value="PDZ_6"/>
    <property type="match status" value="1"/>
</dbReference>
<dbReference type="InterPro" id="IPR029045">
    <property type="entry name" value="ClpP/crotonase-like_dom_sf"/>
</dbReference>
<dbReference type="Gene3D" id="2.30.42.10">
    <property type="match status" value="1"/>
</dbReference>
<dbReference type="STRING" id="234267.Acid_1207"/>
<keyword evidence="2 5" id="KW-0645">Protease</keyword>
<organism evidence="8">
    <name type="scientific">Solibacter usitatus (strain Ellin6076)</name>
    <dbReference type="NCBI Taxonomy" id="234267"/>
    <lineage>
        <taxon>Bacteria</taxon>
        <taxon>Pseudomonadati</taxon>
        <taxon>Acidobacteriota</taxon>
        <taxon>Terriglobia</taxon>
        <taxon>Bryobacterales</taxon>
        <taxon>Solibacteraceae</taxon>
        <taxon>Candidatus Solibacter</taxon>
    </lineage>
</organism>
<dbReference type="EMBL" id="CP000473">
    <property type="protein sequence ID" value="ABJ82201.1"/>
    <property type="molecule type" value="Genomic_DNA"/>
</dbReference>
<dbReference type="GO" id="GO:0030288">
    <property type="term" value="C:outer membrane-bounded periplasmic space"/>
    <property type="evidence" value="ECO:0007669"/>
    <property type="project" value="TreeGrafter"/>
</dbReference>
<dbReference type="OrthoDB" id="9812068at2"/>
<dbReference type="SUPFAM" id="SSF52096">
    <property type="entry name" value="ClpP/crotonase"/>
    <property type="match status" value="1"/>
</dbReference>
<name>Q029S5_SOLUE</name>
<dbReference type="InParanoid" id="Q029S5"/>
<dbReference type="CDD" id="cd06782">
    <property type="entry name" value="cpPDZ_CPP-like"/>
    <property type="match status" value="1"/>
</dbReference>
<evidence type="ECO:0000256" key="1">
    <source>
        <dbReference type="ARBA" id="ARBA00009179"/>
    </source>
</evidence>
<evidence type="ECO:0000313" key="8">
    <source>
        <dbReference type="EMBL" id="ABJ82201.1"/>
    </source>
</evidence>
<dbReference type="SMART" id="SM00245">
    <property type="entry name" value="TSPc"/>
    <property type="match status" value="1"/>
</dbReference>
<dbReference type="PROSITE" id="PS50106">
    <property type="entry name" value="PDZ"/>
    <property type="match status" value="1"/>
</dbReference>
<feature type="domain" description="PDZ" evidence="7">
    <location>
        <begin position="90"/>
        <end position="158"/>
    </location>
</feature>
<evidence type="ECO:0000259" key="7">
    <source>
        <dbReference type="PROSITE" id="PS50106"/>
    </source>
</evidence>
<proteinExistence type="inferred from homology"/>
<dbReference type="GO" id="GO:0004252">
    <property type="term" value="F:serine-type endopeptidase activity"/>
    <property type="evidence" value="ECO:0007669"/>
    <property type="project" value="UniProtKB-EC"/>
</dbReference>
<comment type="similarity">
    <text evidence="1 5">Belongs to the peptidase S41A family.</text>
</comment>
<dbReference type="Pfam" id="PF03572">
    <property type="entry name" value="Peptidase_S41"/>
    <property type="match status" value="1"/>
</dbReference>
<dbReference type="CDD" id="cd07560">
    <property type="entry name" value="Peptidase_S41_CPP"/>
    <property type="match status" value="1"/>
</dbReference>
<feature type="signal peptide" evidence="6">
    <location>
        <begin position="1"/>
        <end position="31"/>
    </location>
</feature>
<reference evidence="8" key="1">
    <citation type="submission" date="2006-10" db="EMBL/GenBank/DDBJ databases">
        <title>Complete sequence of Solibacter usitatus Ellin6076.</title>
        <authorList>
            <consortium name="US DOE Joint Genome Institute"/>
            <person name="Copeland A."/>
            <person name="Lucas S."/>
            <person name="Lapidus A."/>
            <person name="Barry K."/>
            <person name="Detter J.C."/>
            <person name="Glavina del Rio T."/>
            <person name="Hammon N."/>
            <person name="Israni S."/>
            <person name="Dalin E."/>
            <person name="Tice H."/>
            <person name="Pitluck S."/>
            <person name="Thompson L.S."/>
            <person name="Brettin T."/>
            <person name="Bruce D."/>
            <person name="Han C."/>
            <person name="Tapia R."/>
            <person name="Gilna P."/>
            <person name="Schmutz J."/>
            <person name="Larimer F."/>
            <person name="Land M."/>
            <person name="Hauser L."/>
            <person name="Kyrpides N."/>
            <person name="Mikhailova N."/>
            <person name="Janssen P.H."/>
            <person name="Kuske C.R."/>
            <person name="Richardson P."/>
        </authorList>
    </citation>
    <scope>NUCLEOTIDE SEQUENCE</scope>
    <source>
        <strain evidence="8">Ellin6076</strain>
    </source>
</reference>
<dbReference type="KEGG" id="sus:Acid_1207"/>
<evidence type="ECO:0000256" key="5">
    <source>
        <dbReference type="RuleBase" id="RU004404"/>
    </source>
</evidence>
<dbReference type="PROSITE" id="PS51257">
    <property type="entry name" value="PROKAR_LIPOPROTEIN"/>
    <property type="match status" value="1"/>
</dbReference>
<dbReference type="SUPFAM" id="SSF50156">
    <property type="entry name" value="PDZ domain-like"/>
    <property type="match status" value="1"/>
</dbReference>
<dbReference type="FunCoup" id="Q029S5">
    <property type="interactions" value="277"/>
</dbReference>
<dbReference type="InterPro" id="IPR004447">
    <property type="entry name" value="Peptidase_S41A"/>
</dbReference>
<dbReference type="InterPro" id="IPR041489">
    <property type="entry name" value="PDZ_6"/>
</dbReference>
<dbReference type="GO" id="GO:0007165">
    <property type="term" value="P:signal transduction"/>
    <property type="evidence" value="ECO:0007669"/>
    <property type="project" value="TreeGrafter"/>
</dbReference>
<dbReference type="NCBIfam" id="TIGR00225">
    <property type="entry name" value="prc"/>
    <property type="match status" value="1"/>
</dbReference>
<dbReference type="GO" id="GO:0006508">
    <property type="term" value="P:proteolysis"/>
    <property type="evidence" value="ECO:0007669"/>
    <property type="project" value="UniProtKB-KW"/>
</dbReference>
<dbReference type="Gene3D" id="3.90.226.10">
    <property type="entry name" value="2-enoyl-CoA Hydratase, Chain A, domain 1"/>
    <property type="match status" value="1"/>
</dbReference>
<accession>Q029S5</accession>
<dbReference type="SMART" id="SM00228">
    <property type="entry name" value="PDZ"/>
    <property type="match status" value="1"/>
</dbReference>
<dbReference type="InterPro" id="IPR005151">
    <property type="entry name" value="Tail-specific_protease"/>
</dbReference>
<dbReference type="PANTHER" id="PTHR32060">
    <property type="entry name" value="TAIL-SPECIFIC PROTEASE"/>
    <property type="match status" value="1"/>
</dbReference>
<dbReference type="AlphaFoldDB" id="Q029S5"/>
<protein>
    <submittedName>
        <fullName evidence="8">Carboxyl-terminal protease</fullName>
        <ecNumber evidence="8">3.4.21.102</ecNumber>
    </submittedName>
</protein>